<dbReference type="EMBL" id="PDCJ01000001">
    <property type="protein sequence ID" value="PEG31554.1"/>
    <property type="molecule type" value="Genomic_DNA"/>
</dbReference>
<evidence type="ECO:0000256" key="1">
    <source>
        <dbReference type="ARBA" id="ARBA00023015"/>
    </source>
</evidence>
<reference evidence="7 8" key="1">
    <citation type="submission" date="2017-10" db="EMBL/GenBank/DDBJ databases">
        <title>Effective Description of Clostridium neonatale sp. nov. linked to necrotizing enterocolitis in neonates and a clarification of species assignable to the genus Clostridium (Prazmowski 1880) emend. Lawson and Rainey 2016.</title>
        <authorList>
            <person name="Bernard K."/>
            <person name="Burdz T."/>
            <person name="Wiebe D."/>
            <person name="Balcewich B."/>
            <person name="Alfa M."/>
            <person name="Bernier A.-M."/>
        </authorList>
    </citation>
    <scope>NUCLEOTIDE SEQUENCE [LARGE SCALE GENOMIC DNA]</scope>
    <source>
        <strain evidence="7 8">LCDC99A005</strain>
    </source>
</reference>
<feature type="DNA-binding region" description="H-T-H motif" evidence="4">
    <location>
        <begin position="35"/>
        <end position="54"/>
    </location>
</feature>
<keyword evidence="2 4" id="KW-0238">DNA-binding</keyword>
<dbReference type="Gene3D" id="1.10.357.10">
    <property type="entry name" value="Tetracycline Repressor, domain 2"/>
    <property type="match status" value="1"/>
</dbReference>
<feature type="transmembrane region" description="Helical" evidence="5">
    <location>
        <begin position="165"/>
        <end position="184"/>
    </location>
</feature>
<protein>
    <submittedName>
        <fullName evidence="7">TetR/AcrR family transcriptional regulator</fullName>
    </submittedName>
</protein>
<keyword evidence="5" id="KW-0812">Transmembrane</keyword>
<evidence type="ECO:0000256" key="3">
    <source>
        <dbReference type="ARBA" id="ARBA00023163"/>
    </source>
</evidence>
<dbReference type="RefSeq" id="WP_058295709.1">
    <property type="nucleotide sequence ID" value="NZ_CAKJVF010000269.1"/>
</dbReference>
<dbReference type="Pfam" id="PF00440">
    <property type="entry name" value="TetR_N"/>
    <property type="match status" value="1"/>
</dbReference>
<keyword evidence="1" id="KW-0805">Transcription regulation</keyword>
<name>A0A2A7MIM7_9CLOT</name>
<dbReference type="SUPFAM" id="SSF46689">
    <property type="entry name" value="Homeodomain-like"/>
    <property type="match status" value="1"/>
</dbReference>
<dbReference type="AlphaFoldDB" id="A0A2A7MIM7"/>
<dbReference type="PANTHER" id="PTHR30328">
    <property type="entry name" value="TRANSCRIPTIONAL REPRESSOR"/>
    <property type="match status" value="1"/>
</dbReference>
<accession>A0A2A7MIM7</accession>
<dbReference type="GO" id="GO:0045892">
    <property type="term" value="P:negative regulation of DNA-templated transcription"/>
    <property type="evidence" value="ECO:0007669"/>
    <property type="project" value="UniProtKB-ARBA"/>
</dbReference>
<dbReference type="FunFam" id="1.10.10.60:FF:000141">
    <property type="entry name" value="TetR family transcriptional regulator"/>
    <property type="match status" value="1"/>
</dbReference>
<evidence type="ECO:0000256" key="4">
    <source>
        <dbReference type="PROSITE-ProRule" id="PRU00335"/>
    </source>
</evidence>
<dbReference type="STRING" id="137838.GCA_001458595_02984"/>
<dbReference type="InterPro" id="IPR001647">
    <property type="entry name" value="HTH_TetR"/>
</dbReference>
<dbReference type="GO" id="GO:0003677">
    <property type="term" value="F:DNA binding"/>
    <property type="evidence" value="ECO:0007669"/>
    <property type="project" value="UniProtKB-UniRule"/>
</dbReference>
<keyword evidence="8" id="KW-1185">Reference proteome</keyword>
<dbReference type="PRINTS" id="PR00455">
    <property type="entry name" value="HTHTETR"/>
</dbReference>
<evidence type="ECO:0000313" key="8">
    <source>
        <dbReference type="Proteomes" id="UP000220840"/>
    </source>
</evidence>
<dbReference type="InterPro" id="IPR050109">
    <property type="entry name" value="HTH-type_TetR-like_transc_reg"/>
</dbReference>
<keyword evidence="5" id="KW-1133">Transmembrane helix</keyword>
<keyword evidence="5" id="KW-0472">Membrane</keyword>
<gene>
    <name evidence="7" type="ORF">CQ394_07575</name>
</gene>
<evidence type="ECO:0000313" key="7">
    <source>
        <dbReference type="EMBL" id="PEG31554.1"/>
    </source>
</evidence>
<comment type="caution">
    <text evidence="7">The sequence shown here is derived from an EMBL/GenBank/DDBJ whole genome shotgun (WGS) entry which is preliminary data.</text>
</comment>
<keyword evidence="3" id="KW-0804">Transcription</keyword>
<evidence type="ECO:0000256" key="5">
    <source>
        <dbReference type="SAM" id="Phobius"/>
    </source>
</evidence>
<dbReference type="PROSITE" id="PS50977">
    <property type="entry name" value="HTH_TETR_2"/>
    <property type="match status" value="1"/>
</dbReference>
<evidence type="ECO:0000259" key="6">
    <source>
        <dbReference type="PROSITE" id="PS50977"/>
    </source>
</evidence>
<feature type="domain" description="HTH tetR-type" evidence="6">
    <location>
        <begin position="12"/>
        <end position="72"/>
    </location>
</feature>
<sequence length="212" mass="24752">MDNISKREKEKIQKENEIIDAAEELFCLNGFEGTSMNDLAKKVEYTKRTIYKYFTCKEDLFFAVLLKSYVNMVNSISSSIDDNSTGFEKIKSFYHSFNNFSSTESNLIKLMGMIGIAKHKNDETDMPYKTKFYEFNKKLFSEIYKLFEEGKRDNSIIQEYETSKLVFSSIFTMTGFFLMLSTSGDSFTESFNLDKNDFVEFTIDFLTNSFKN</sequence>
<dbReference type="InterPro" id="IPR009057">
    <property type="entry name" value="Homeodomain-like_sf"/>
</dbReference>
<dbReference type="Proteomes" id="UP000220840">
    <property type="component" value="Unassembled WGS sequence"/>
</dbReference>
<proteinExistence type="predicted"/>
<organism evidence="7 8">
    <name type="scientific">Clostridium neonatale</name>
    <dbReference type="NCBI Taxonomy" id="137838"/>
    <lineage>
        <taxon>Bacteria</taxon>
        <taxon>Bacillati</taxon>
        <taxon>Bacillota</taxon>
        <taxon>Clostridia</taxon>
        <taxon>Eubacteriales</taxon>
        <taxon>Clostridiaceae</taxon>
        <taxon>Clostridium</taxon>
    </lineage>
</organism>
<dbReference type="OrthoDB" id="9812484at2"/>
<dbReference type="PANTHER" id="PTHR30328:SF54">
    <property type="entry name" value="HTH-TYPE TRANSCRIPTIONAL REPRESSOR SCO4008"/>
    <property type="match status" value="1"/>
</dbReference>
<evidence type="ECO:0000256" key="2">
    <source>
        <dbReference type="ARBA" id="ARBA00023125"/>
    </source>
</evidence>